<sequence>MNIIITISITAFIVLYAGLFKAKKALLPLTVVGLLTALGFTIGAWNGNAVHFGMMQTDNFALAFSGICIIGTLLIFLLTQNYFHAKSDNVAEYFTLILFALAGMIMMVSYKNMAMLFVGLEIMSVSLYILAGIRKRDFASNEASLKYFLMGAFSTGFLLFGITLIYGATGSFDLDKIQAYLVDNSKAISPIFYPGVILMMIGLCFKVGAAPFHFWTPDVYEGSPTLITTFMSTVVKTAGFAAFLRLFAGSFAPLHDFWVVPLMVIVCLTLFIGNVTALFQKNFKRMLAYSSISHAGYLLFSLIVLSAKSENNVLVYAAAYTFASIIAFAVLILVKQKTGSDSFESFNGLGKKNPLVALSLTVAMLSLAGIPLTAGFIGKYLMFLNVMGEYQTLLVAFAILNALVGFYYYFKVIVAMWFKDGAEIELSTPGQYKVVLLVSVAITLILGIYPAIILNLI</sequence>
<feature type="transmembrane region" description="Helical" evidence="5">
    <location>
        <begin position="191"/>
        <end position="214"/>
    </location>
</feature>
<keyword evidence="5" id="KW-1003">Cell membrane</keyword>
<feature type="transmembrane region" description="Helical" evidence="5">
    <location>
        <begin position="434"/>
        <end position="454"/>
    </location>
</feature>
<dbReference type="Pfam" id="PF00361">
    <property type="entry name" value="Proton_antipo_M"/>
    <property type="match status" value="1"/>
</dbReference>
<keyword evidence="9" id="KW-1185">Reference proteome</keyword>
<evidence type="ECO:0000256" key="4">
    <source>
        <dbReference type="ARBA" id="ARBA00023136"/>
    </source>
</evidence>
<feature type="transmembrane region" description="Helical" evidence="5">
    <location>
        <begin position="114"/>
        <end position="133"/>
    </location>
</feature>
<evidence type="ECO:0000256" key="6">
    <source>
        <dbReference type="RuleBase" id="RU000320"/>
    </source>
</evidence>
<accession>A0A7K0FUZ3</accession>
<dbReference type="OrthoDB" id="9811718at2"/>
<dbReference type="GO" id="GO:0050136">
    <property type="term" value="F:NADH dehydrogenase (quinone) (non-electrogenic) activity"/>
    <property type="evidence" value="ECO:0007669"/>
    <property type="project" value="UniProtKB-UniRule"/>
</dbReference>
<evidence type="ECO:0000259" key="7">
    <source>
        <dbReference type="Pfam" id="PF00361"/>
    </source>
</evidence>
<keyword evidence="5" id="KW-0520">NAD</keyword>
<comment type="catalytic activity">
    <reaction evidence="5">
        <text>a quinone + NADH + 5 H(+)(in) = a quinol + NAD(+) + 4 H(+)(out)</text>
        <dbReference type="Rhea" id="RHEA:57888"/>
        <dbReference type="ChEBI" id="CHEBI:15378"/>
        <dbReference type="ChEBI" id="CHEBI:24646"/>
        <dbReference type="ChEBI" id="CHEBI:57540"/>
        <dbReference type="ChEBI" id="CHEBI:57945"/>
        <dbReference type="ChEBI" id="CHEBI:132124"/>
    </reaction>
</comment>
<feature type="transmembrane region" description="Helical" evidence="5">
    <location>
        <begin position="258"/>
        <end position="279"/>
    </location>
</feature>
<organism evidence="8 9">
    <name type="scientific">Pedobacter petrophilus</name>
    <dbReference type="NCBI Taxonomy" id="1908241"/>
    <lineage>
        <taxon>Bacteria</taxon>
        <taxon>Pseudomonadati</taxon>
        <taxon>Bacteroidota</taxon>
        <taxon>Sphingobacteriia</taxon>
        <taxon>Sphingobacteriales</taxon>
        <taxon>Sphingobacteriaceae</taxon>
        <taxon>Pedobacter</taxon>
    </lineage>
</organism>
<dbReference type="NCBIfam" id="TIGR01770">
    <property type="entry name" value="NDH_I_N"/>
    <property type="match status" value="1"/>
</dbReference>
<protein>
    <recommendedName>
        <fullName evidence="5">NADH-quinone oxidoreductase subunit N</fullName>
        <ecNumber evidence="5">7.1.1.-</ecNumber>
    </recommendedName>
    <alternativeName>
        <fullName evidence="5">NADH dehydrogenase I subunit N</fullName>
    </alternativeName>
    <alternativeName>
        <fullName evidence="5">NDH-1 subunit N</fullName>
    </alternativeName>
</protein>
<evidence type="ECO:0000256" key="3">
    <source>
        <dbReference type="ARBA" id="ARBA00022989"/>
    </source>
</evidence>
<evidence type="ECO:0000313" key="9">
    <source>
        <dbReference type="Proteomes" id="UP000487757"/>
    </source>
</evidence>
<dbReference type="InterPro" id="IPR010096">
    <property type="entry name" value="NADH-Q_OxRdtase_suN/2"/>
</dbReference>
<keyword evidence="2 5" id="KW-0812">Transmembrane</keyword>
<dbReference type="EC" id="7.1.1.-" evidence="5"/>
<feature type="transmembrane region" description="Helical" evidence="5">
    <location>
        <begin position="286"/>
        <end position="307"/>
    </location>
</feature>
<dbReference type="Proteomes" id="UP000487757">
    <property type="component" value="Unassembled WGS sequence"/>
</dbReference>
<dbReference type="PANTHER" id="PTHR22773">
    <property type="entry name" value="NADH DEHYDROGENASE"/>
    <property type="match status" value="1"/>
</dbReference>
<evidence type="ECO:0000256" key="2">
    <source>
        <dbReference type="ARBA" id="ARBA00022692"/>
    </source>
</evidence>
<comment type="similarity">
    <text evidence="5">Belongs to the complex I subunit 2 family.</text>
</comment>
<feature type="domain" description="NADH:quinone oxidoreductase/Mrp antiporter transmembrane" evidence="7">
    <location>
        <begin position="112"/>
        <end position="401"/>
    </location>
</feature>
<comment type="subunit">
    <text evidence="5">NDH-1 is composed of 14 different subunits. Subunits NuoA, H, J, K, L, M, N constitute the membrane sector of the complex.</text>
</comment>
<dbReference type="InterPro" id="IPR001750">
    <property type="entry name" value="ND/Mrp_TM"/>
</dbReference>
<evidence type="ECO:0000256" key="5">
    <source>
        <dbReference type="HAMAP-Rule" id="MF_00445"/>
    </source>
</evidence>
<keyword evidence="5" id="KW-0874">Quinone</keyword>
<dbReference type="GO" id="GO:0008137">
    <property type="term" value="F:NADH dehydrogenase (ubiquinone) activity"/>
    <property type="evidence" value="ECO:0007669"/>
    <property type="project" value="InterPro"/>
</dbReference>
<feature type="transmembrane region" description="Helical" evidence="5">
    <location>
        <begin position="226"/>
        <end position="246"/>
    </location>
</feature>
<keyword evidence="3 5" id="KW-1133">Transmembrane helix</keyword>
<dbReference type="GO" id="GO:0048038">
    <property type="term" value="F:quinone binding"/>
    <property type="evidence" value="ECO:0007669"/>
    <property type="project" value="UniProtKB-KW"/>
</dbReference>
<evidence type="ECO:0000313" key="8">
    <source>
        <dbReference type="EMBL" id="MRX75437.1"/>
    </source>
</evidence>
<reference evidence="8 9" key="1">
    <citation type="submission" date="2019-11" db="EMBL/GenBank/DDBJ databases">
        <title>Pedobacter petrophilus genome.</title>
        <authorList>
            <person name="Feldbauer M.J."/>
            <person name="Newman J.D."/>
        </authorList>
    </citation>
    <scope>NUCLEOTIDE SEQUENCE [LARGE SCALE GENOMIC DNA]</scope>
    <source>
        <strain evidence="8 9">LMG 29686</strain>
    </source>
</reference>
<feature type="transmembrane region" description="Helical" evidence="5">
    <location>
        <begin position="60"/>
        <end position="78"/>
    </location>
</feature>
<dbReference type="EMBL" id="WKKH01000005">
    <property type="protein sequence ID" value="MRX75437.1"/>
    <property type="molecule type" value="Genomic_DNA"/>
</dbReference>
<feature type="transmembrane region" description="Helical" evidence="5">
    <location>
        <begin position="90"/>
        <end position="108"/>
    </location>
</feature>
<dbReference type="HAMAP" id="MF_00445">
    <property type="entry name" value="NDH1_NuoN_1"/>
    <property type="match status" value="1"/>
</dbReference>
<keyword evidence="5" id="KW-1278">Translocase</keyword>
<feature type="transmembrane region" description="Helical" evidence="5">
    <location>
        <begin position="313"/>
        <end position="334"/>
    </location>
</feature>
<comment type="subcellular location">
    <subcellularLocation>
        <location evidence="5">Cell membrane</location>
        <topology evidence="5">Multi-pass membrane protein</topology>
    </subcellularLocation>
    <subcellularLocation>
        <location evidence="1">Endomembrane system</location>
        <topology evidence="1">Multi-pass membrane protein</topology>
    </subcellularLocation>
    <subcellularLocation>
        <location evidence="6">Membrane</location>
        <topology evidence="6">Multi-pass membrane protein</topology>
    </subcellularLocation>
</comment>
<dbReference type="GO" id="GO:0005886">
    <property type="term" value="C:plasma membrane"/>
    <property type="evidence" value="ECO:0007669"/>
    <property type="project" value="UniProtKB-SubCell"/>
</dbReference>
<proteinExistence type="inferred from homology"/>
<keyword evidence="4 5" id="KW-0472">Membrane</keyword>
<comment type="function">
    <text evidence="5">NDH-1 shuttles electrons from NADH, via FMN and iron-sulfur (Fe-S) centers, to quinones in the respiratory chain. The immediate electron acceptor for the enzyme in this species is believed to be a menaquinone. Couples the redox reaction to proton translocation (for every two electrons transferred, four hydrogen ions are translocated across the cytoplasmic membrane), and thus conserves the redox energy in a proton gradient.</text>
</comment>
<gene>
    <name evidence="5 8" type="primary">nuoN</name>
    <name evidence="8" type="ORF">GJU39_04980</name>
</gene>
<dbReference type="GO" id="GO:0012505">
    <property type="term" value="C:endomembrane system"/>
    <property type="evidence" value="ECO:0007669"/>
    <property type="project" value="UniProtKB-SubCell"/>
</dbReference>
<name>A0A7K0FUZ3_9SPHI</name>
<feature type="transmembrane region" description="Helical" evidence="5">
    <location>
        <begin position="25"/>
        <end position="45"/>
    </location>
</feature>
<comment type="caution">
    <text evidence="8">The sequence shown here is derived from an EMBL/GenBank/DDBJ whole genome shotgun (WGS) entry which is preliminary data.</text>
</comment>
<dbReference type="RefSeq" id="WP_154279591.1">
    <property type="nucleotide sequence ID" value="NZ_JBHUJQ010000001.1"/>
</dbReference>
<dbReference type="GO" id="GO:0042773">
    <property type="term" value="P:ATP synthesis coupled electron transport"/>
    <property type="evidence" value="ECO:0007669"/>
    <property type="project" value="InterPro"/>
</dbReference>
<feature type="transmembrane region" description="Helical" evidence="5">
    <location>
        <begin position="145"/>
        <end position="166"/>
    </location>
</feature>
<feature type="transmembrane region" description="Helical" evidence="5">
    <location>
        <begin position="390"/>
        <end position="410"/>
    </location>
</feature>
<dbReference type="AlphaFoldDB" id="A0A7K0FUZ3"/>
<evidence type="ECO:0000256" key="1">
    <source>
        <dbReference type="ARBA" id="ARBA00004127"/>
    </source>
</evidence>
<feature type="transmembrane region" description="Helical" evidence="5">
    <location>
        <begin position="355"/>
        <end position="378"/>
    </location>
</feature>
<keyword evidence="5" id="KW-0813">Transport</keyword>